<dbReference type="Proteomes" id="UP001476798">
    <property type="component" value="Unassembled WGS sequence"/>
</dbReference>
<sequence>VMAVGRTFEESVQKALRMCHPSVDGFVPRLPLRKAWSNAQNLQQELAVPSSTRIFSLAKVPRSSKT</sequence>
<gene>
    <name evidence="1" type="ORF">GOODEAATRI_017144</name>
</gene>
<proteinExistence type="predicted"/>
<evidence type="ECO:0000313" key="2">
    <source>
        <dbReference type="Proteomes" id="UP001476798"/>
    </source>
</evidence>
<keyword evidence="2" id="KW-1185">Reference proteome</keyword>
<protein>
    <submittedName>
        <fullName evidence="1">Uncharacterized protein</fullName>
    </submittedName>
</protein>
<name>A0ABV0NB93_9TELE</name>
<organism evidence="1 2">
    <name type="scientific">Goodea atripinnis</name>
    <dbReference type="NCBI Taxonomy" id="208336"/>
    <lineage>
        <taxon>Eukaryota</taxon>
        <taxon>Metazoa</taxon>
        <taxon>Chordata</taxon>
        <taxon>Craniata</taxon>
        <taxon>Vertebrata</taxon>
        <taxon>Euteleostomi</taxon>
        <taxon>Actinopterygii</taxon>
        <taxon>Neopterygii</taxon>
        <taxon>Teleostei</taxon>
        <taxon>Neoteleostei</taxon>
        <taxon>Acanthomorphata</taxon>
        <taxon>Ovalentaria</taxon>
        <taxon>Atherinomorphae</taxon>
        <taxon>Cyprinodontiformes</taxon>
        <taxon>Goodeidae</taxon>
        <taxon>Goodea</taxon>
    </lineage>
</organism>
<evidence type="ECO:0000313" key="1">
    <source>
        <dbReference type="EMBL" id="MEQ2168661.1"/>
    </source>
</evidence>
<dbReference type="EMBL" id="JAHRIO010031357">
    <property type="protein sequence ID" value="MEQ2168661.1"/>
    <property type="molecule type" value="Genomic_DNA"/>
</dbReference>
<feature type="non-terminal residue" evidence="1">
    <location>
        <position position="1"/>
    </location>
</feature>
<comment type="caution">
    <text evidence="1">The sequence shown here is derived from an EMBL/GenBank/DDBJ whole genome shotgun (WGS) entry which is preliminary data.</text>
</comment>
<accession>A0ABV0NB93</accession>
<reference evidence="1 2" key="1">
    <citation type="submission" date="2021-06" db="EMBL/GenBank/DDBJ databases">
        <authorList>
            <person name="Palmer J.M."/>
        </authorList>
    </citation>
    <scope>NUCLEOTIDE SEQUENCE [LARGE SCALE GENOMIC DNA]</scope>
    <source>
        <strain evidence="1 2">GA_2019</strain>
        <tissue evidence="1">Muscle</tissue>
    </source>
</reference>